<dbReference type="Pfam" id="PF24692">
    <property type="entry name" value="DUF7659"/>
    <property type="match status" value="1"/>
</dbReference>
<organism evidence="1 2">
    <name type="scientific">Vagococcus elongatus</name>
    <dbReference type="NCBI Taxonomy" id="180344"/>
    <lineage>
        <taxon>Bacteria</taxon>
        <taxon>Bacillati</taxon>
        <taxon>Bacillota</taxon>
        <taxon>Bacilli</taxon>
        <taxon>Lactobacillales</taxon>
        <taxon>Enterococcaceae</taxon>
        <taxon>Vagococcus</taxon>
    </lineage>
</organism>
<proteinExistence type="predicted"/>
<dbReference type="OrthoDB" id="2054466at2"/>
<keyword evidence="2" id="KW-1185">Reference proteome</keyword>
<reference evidence="1 2" key="1">
    <citation type="submission" date="2017-05" db="EMBL/GenBank/DDBJ databases">
        <title>Vagococcus spp. assemblies.</title>
        <authorList>
            <person name="Gulvik C.A."/>
        </authorList>
    </citation>
    <scope>NUCLEOTIDE SEQUENCE [LARGE SCALE GENOMIC DNA]</scope>
    <source>
        <strain evidence="1 2">CCUG 51432</strain>
    </source>
</reference>
<dbReference type="RefSeq" id="WP_126808768.1">
    <property type="nucleotide sequence ID" value="NZ_NGKA01000008.1"/>
</dbReference>
<dbReference type="AlphaFoldDB" id="A0A430AW49"/>
<protein>
    <submittedName>
        <fullName evidence="1">Uncharacterized protein</fullName>
    </submittedName>
</protein>
<name>A0A430AW49_9ENTE</name>
<evidence type="ECO:0000313" key="1">
    <source>
        <dbReference type="EMBL" id="RSU12292.1"/>
    </source>
</evidence>
<evidence type="ECO:0000313" key="2">
    <source>
        <dbReference type="Proteomes" id="UP000287605"/>
    </source>
</evidence>
<dbReference type="Proteomes" id="UP000287605">
    <property type="component" value="Unassembled WGS sequence"/>
</dbReference>
<sequence>MTNKYAEMKSRHQKRVNEFPMRFFFDEKQFEEAMNDLGLTKDDKDKVLSIAGGGIIRKTDAEAYEKMFEEIRAEEKRNIAEDKDGTGYIADMFEYELNNHEYGYTYDADPAIEALGMTVDQIKNDNALLVGVNIAMKRIEDFENSKED</sequence>
<dbReference type="InterPro" id="IPR056076">
    <property type="entry name" value="DUF7659"/>
</dbReference>
<dbReference type="EMBL" id="NGKA01000008">
    <property type="protein sequence ID" value="RSU12292.1"/>
    <property type="molecule type" value="Genomic_DNA"/>
</dbReference>
<comment type="caution">
    <text evidence="1">The sequence shown here is derived from an EMBL/GenBank/DDBJ whole genome shotgun (WGS) entry which is preliminary data.</text>
</comment>
<gene>
    <name evidence="1" type="ORF">CBF29_06740</name>
</gene>
<accession>A0A430AW49</accession>